<feature type="region of interest" description="Disordered" evidence="1">
    <location>
        <begin position="1"/>
        <end position="51"/>
    </location>
</feature>
<reference evidence="2 3" key="1">
    <citation type="journal article" date="2019" name="Sci. Rep.">
        <title>Colletotrichum shisoi sp. nov., an anthracnose pathogen of Perilla frutescens in Japan: molecular phylogenetic, morphological and genomic evidence.</title>
        <authorList>
            <person name="Gan P."/>
            <person name="Tsushima A."/>
            <person name="Hiroyama R."/>
            <person name="Narusaka M."/>
            <person name="Takano Y."/>
            <person name="Narusaka Y."/>
            <person name="Kawaradani M."/>
            <person name="Damm U."/>
            <person name="Shirasu K."/>
        </authorList>
    </citation>
    <scope>NUCLEOTIDE SEQUENCE [LARGE SCALE GENOMIC DNA]</scope>
    <source>
        <strain evidence="2 3">PG-2018a</strain>
    </source>
</reference>
<evidence type="ECO:0000256" key="1">
    <source>
        <dbReference type="SAM" id="MobiDB-lite"/>
    </source>
</evidence>
<accession>A0A5Q4BB28</accession>
<dbReference type="Proteomes" id="UP000326340">
    <property type="component" value="Unassembled WGS sequence"/>
</dbReference>
<sequence length="145" mass="16250">MEDVTPTLPRRWNGKVFPGPATQGRESSFRTQLEDPTPRNRSTGDRQEEAVGVKGACQFLRVPSSYCADFSRPPAKWIRFDTETTVNHSTPTSSFDSRPSANQPPNPAGVIASNPWSRLQCFLHPRADRNLHGSGTTRRGLDWER</sequence>
<protein>
    <submittedName>
        <fullName evidence="2">Uncharacterized protein</fullName>
    </submittedName>
</protein>
<keyword evidence="3" id="KW-1185">Reference proteome</keyword>
<evidence type="ECO:0000313" key="3">
    <source>
        <dbReference type="Proteomes" id="UP000326340"/>
    </source>
</evidence>
<name>A0A5Q4BB28_9PEZI</name>
<feature type="region of interest" description="Disordered" evidence="1">
    <location>
        <begin position="82"/>
        <end position="113"/>
    </location>
</feature>
<dbReference type="AlphaFoldDB" id="A0A5Q4BB28"/>
<feature type="compositionally biased region" description="Basic and acidic residues" evidence="1">
    <location>
        <begin position="32"/>
        <end position="51"/>
    </location>
</feature>
<dbReference type="EMBL" id="PUHP01002879">
    <property type="protein sequence ID" value="TQN64095.1"/>
    <property type="molecule type" value="Genomic_DNA"/>
</dbReference>
<proteinExistence type="predicted"/>
<gene>
    <name evidence="2" type="ORF">CSHISOI_11327</name>
</gene>
<organism evidence="2 3">
    <name type="scientific">Colletotrichum shisoi</name>
    <dbReference type="NCBI Taxonomy" id="2078593"/>
    <lineage>
        <taxon>Eukaryota</taxon>
        <taxon>Fungi</taxon>
        <taxon>Dikarya</taxon>
        <taxon>Ascomycota</taxon>
        <taxon>Pezizomycotina</taxon>
        <taxon>Sordariomycetes</taxon>
        <taxon>Hypocreomycetidae</taxon>
        <taxon>Glomerellales</taxon>
        <taxon>Glomerellaceae</taxon>
        <taxon>Colletotrichum</taxon>
        <taxon>Colletotrichum destructivum species complex</taxon>
    </lineage>
</organism>
<comment type="caution">
    <text evidence="2">The sequence shown here is derived from an EMBL/GenBank/DDBJ whole genome shotgun (WGS) entry which is preliminary data.</text>
</comment>
<feature type="compositionally biased region" description="Polar residues" evidence="1">
    <location>
        <begin position="83"/>
        <end position="101"/>
    </location>
</feature>
<evidence type="ECO:0000313" key="2">
    <source>
        <dbReference type="EMBL" id="TQN64095.1"/>
    </source>
</evidence>